<evidence type="ECO:0000313" key="1">
    <source>
        <dbReference type="EMBL" id="WAR01605.1"/>
    </source>
</evidence>
<gene>
    <name evidence="1" type="ORF">MAR_008163</name>
</gene>
<evidence type="ECO:0000313" key="2">
    <source>
        <dbReference type="Proteomes" id="UP001164746"/>
    </source>
</evidence>
<protein>
    <submittedName>
        <fullName evidence="1">Uncharacterized protein</fullName>
    </submittedName>
</protein>
<keyword evidence="2" id="KW-1185">Reference proteome</keyword>
<proteinExistence type="predicted"/>
<organism evidence="1 2">
    <name type="scientific">Mya arenaria</name>
    <name type="common">Soft-shell clam</name>
    <dbReference type="NCBI Taxonomy" id="6604"/>
    <lineage>
        <taxon>Eukaryota</taxon>
        <taxon>Metazoa</taxon>
        <taxon>Spiralia</taxon>
        <taxon>Lophotrochozoa</taxon>
        <taxon>Mollusca</taxon>
        <taxon>Bivalvia</taxon>
        <taxon>Autobranchia</taxon>
        <taxon>Heteroconchia</taxon>
        <taxon>Euheterodonta</taxon>
        <taxon>Imparidentia</taxon>
        <taxon>Neoheterodontei</taxon>
        <taxon>Myida</taxon>
        <taxon>Myoidea</taxon>
        <taxon>Myidae</taxon>
        <taxon>Mya</taxon>
    </lineage>
</organism>
<accession>A0ABY7DVY3</accession>
<reference evidence="1" key="1">
    <citation type="submission" date="2022-11" db="EMBL/GenBank/DDBJ databases">
        <title>Centuries of genome instability and evolution in soft-shell clam transmissible cancer (bioRxiv).</title>
        <authorList>
            <person name="Hart S.F.M."/>
            <person name="Yonemitsu M.A."/>
            <person name="Giersch R.M."/>
            <person name="Beal B.F."/>
            <person name="Arriagada G."/>
            <person name="Davis B.W."/>
            <person name="Ostrander E.A."/>
            <person name="Goff S.P."/>
            <person name="Metzger M.J."/>
        </authorList>
    </citation>
    <scope>NUCLEOTIDE SEQUENCE</scope>
    <source>
        <strain evidence="1">MELC-2E11</strain>
        <tissue evidence="1">Siphon/mantle</tissue>
    </source>
</reference>
<dbReference type="EMBL" id="CP111015">
    <property type="protein sequence ID" value="WAR01605.1"/>
    <property type="molecule type" value="Genomic_DNA"/>
</dbReference>
<name>A0ABY7DVY3_MYAAR</name>
<sequence>MNDGAIHDLVLGLDFLTENKCSLNFGTKMLEVAGVSTSFLSEHDLPLKFRNWKGLASSI</sequence>
<dbReference type="Gene3D" id="2.40.70.10">
    <property type="entry name" value="Acid Proteases"/>
    <property type="match status" value="1"/>
</dbReference>
<dbReference type="InterPro" id="IPR021109">
    <property type="entry name" value="Peptidase_aspartic_dom_sf"/>
</dbReference>
<dbReference type="Proteomes" id="UP001164746">
    <property type="component" value="Chromosome 4"/>
</dbReference>